<organism evidence="8 9">
    <name type="scientific">Limulus polyphemus</name>
    <name type="common">Atlantic horseshoe crab</name>
    <dbReference type="NCBI Taxonomy" id="6850"/>
    <lineage>
        <taxon>Eukaryota</taxon>
        <taxon>Metazoa</taxon>
        <taxon>Ecdysozoa</taxon>
        <taxon>Arthropoda</taxon>
        <taxon>Chelicerata</taxon>
        <taxon>Merostomata</taxon>
        <taxon>Xiphosura</taxon>
        <taxon>Limulidae</taxon>
        <taxon>Limulus</taxon>
    </lineage>
</organism>
<sequence>MESVTKVRVVIQQCLKAKLEVKPSDKDRNGSEYVEIGQGMVIFICFKQNASEDILDKIVKSVLGVKLCESKSGKLVSILELPGDMLIIPQACLGGKMKGKAVQYHGLIEKDNGVKLYHSFVELCQHMVSNNPKSIEMGTVVKNGIYGNRQVLCMDTNGPFTHVFDF</sequence>
<name>A0ABM1B8Z7_LIMPO</name>
<dbReference type="PANTHER" id="PTHR10472">
    <property type="entry name" value="D-TYROSYL-TRNA TYR DEACYLASE"/>
    <property type="match status" value="1"/>
</dbReference>
<dbReference type="GeneID" id="106461923"/>
<comment type="catalytic activity">
    <reaction evidence="6">
        <text>glycyl-tRNA(Ala) + H2O = tRNA(Ala) + glycine + H(+)</text>
        <dbReference type="Rhea" id="RHEA:53744"/>
        <dbReference type="Rhea" id="RHEA-COMP:9657"/>
        <dbReference type="Rhea" id="RHEA-COMP:13640"/>
        <dbReference type="ChEBI" id="CHEBI:15377"/>
        <dbReference type="ChEBI" id="CHEBI:15378"/>
        <dbReference type="ChEBI" id="CHEBI:57305"/>
        <dbReference type="ChEBI" id="CHEBI:78442"/>
        <dbReference type="ChEBI" id="CHEBI:78522"/>
        <dbReference type="EC" id="3.1.1.96"/>
    </reaction>
</comment>
<comment type="subunit">
    <text evidence="2">Homodimer.</text>
</comment>
<dbReference type="Pfam" id="PF02580">
    <property type="entry name" value="Tyr_Deacylase"/>
    <property type="match status" value="1"/>
</dbReference>
<evidence type="ECO:0000256" key="6">
    <source>
        <dbReference type="ARBA" id="ARBA00047676"/>
    </source>
</evidence>
<dbReference type="EC" id="3.1.1.96" evidence="3"/>
<gene>
    <name evidence="9" type="primary">LOC106461923</name>
</gene>
<dbReference type="Proteomes" id="UP000694941">
    <property type="component" value="Unplaced"/>
</dbReference>
<dbReference type="InterPro" id="IPR023509">
    <property type="entry name" value="DTD-like_sf"/>
</dbReference>
<evidence type="ECO:0000256" key="3">
    <source>
        <dbReference type="ARBA" id="ARBA00013056"/>
    </source>
</evidence>
<evidence type="ECO:0000256" key="7">
    <source>
        <dbReference type="ARBA" id="ARBA00048018"/>
    </source>
</evidence>
<dbReference type="Gene3D" id="3.50.80.10">
    <property type="entry name" value="D-tyrosyl-tRNA(Tyr) deacylase"/>
    <property type="match status" value="1"/>
</dbReference>
<proteinExistence type="predicted"/>
<reference evidence="9" key="1">
    <citation type="submission" date="2025-08" db="UniProtKB">
        <authorList>
            <consortium name="RefSeq"/>
        </authorList>
    </citation>
    <scope>IDENTIFICATION</scope>
    <source>
        <tissue evidence="9">Muscle</tissue>
    </source>
</reference>
<keyword evidence="4" id="KW-0963">Cytoplasm</keyword>
<evidence type="ECO:0000256" key="2">
    <source>
        <dbReference type="ARBA" id="ARBA00011738"/>
    </source>
</evidence>
<comment type="subcellular location">
    <subcellularLocation>
        <location evidence="1">Cytoplasm</location>
    </subcellularLocation>
</comment>
<evidence type="ECO:0000313" key="8">
    <source>
        <dbReference type="Proteomes" id="UP000694941"/>
    </source>
</evidence>
<accession>A0ABM1B8Z7</accession>
<dbReference type="RefSeq" id="XP_013777245.1">
    <property type="nucleotide sequence ID" value="XM_013921791.2"/>
</dbReference>
<protein>
    <recommendedName>
        <fullName evidence="3">D-aminoacyl-tRNA deacylase</fullName>
        <ecNumber evidence="3">3.1.1.96</ecNumber>
    </recommendedName>
</protein>
<evidence type="ECO:0000256" key="5">
    <source>
        <dbReference type="ARBA" id="ARBA00022801"/>
    </source>
</evidence>
<dbReference type="InterPro" id="IPR003732">
    <property type="entry name" value="Daa-tRNA_deacyls_DTD"/>
</dbReference>
<evidence type="ECO:0000256" key="4">
    <source>
        <dbReference type="ARBA" id="ARBA00022490"/>
    </source>
</evidence>
<keyword evidence="8" id="KW-1185">Reference proteome</keyword>
<evidence type="ECO:0000313" key="9">
    <source>
        <dbReference type="RefSeq" id="XP_013777245.1"/>
    </source>
</evidence>
<comment type="catalytic activity">
    <reaction evidence="7">
        <text>a D-aminoacyl-tRNA + H2O = a tRNA + a D-alpha-amino acid + H(+)</text>
        <dbReference type="Rhea" id="RHEA:13953"/>
        <dbReference type="Rhea" id="RHEA-COMP:10123"/>
        <dbReference type="Rhea" id="RHEA-COMP:10124"/>
        <dbReference type="ChEBI" id="CHEBI:15377"/>
        <dbReference type="ChEBI" id="CHEBI:15378"/>
        <dbReference type="ChEBI" id="CHEBI:59871"/>
        <dbReference type="ChEBI" id="CHEBI:78442"/>
        <dbReference type="ChEBI" id="CHEBI:79333"/>
        <dbReference type="EC" id="3.1.1.96"/>
    </reaction>
</comment>
<dbReference type="PANTHER" id="PTHR10472:SF1">
    <property type="entry name" value="D-AMINOACYL-TRNA DEACYLASE 2"/>
    <property type="match status" value="1"/>
</dbReference>
<dbReference type="SUPFAM" id="SSF69500">
    <property type="entry name" value="DTD-like"/>
    <property type="match status" value="1"/>
</dbReference>
<evidence type="ECO:0000256" key="1">
    <source>
        <dbReference type="ARBA" id="ARBA00004496"/>
    </source>
</evidence>
<keyword evidence="5" id="KW-0378">Hydrolase</keyword>